<dbReference type="EMBL" id="MVGC01000121">
    <property type="protein sequence ID" value="RJE23429.1"/>
    <property type="molecule type" value="Genomic_DNA"/>
</dbReference>
<keyword evidence="2" id="KW-1185">Reference proteome</keyword>
<evidence type="ECO:0000313" key="1">
    <source>
        <dbReference type="EMBL" id="RJE23429.1"/>
    </source>
</evidence>
<dbReference type="STRING" id="2070753.A0A3A2ZJN9"/>
<gene>
    <name evidence="1" type="ORF">PHISCL_04237</name>
</gene>
<comment type="caution">
    <text evidence="1">The sequence shown here is derived from an EMBL/GenBank/DDBJ whole genome shotgun (WGS) entry which is preliminary data.</text>
</comment>
<dbReference type="OrthoDB" id="432970at2759"/>
<dbReference type="AlphaFoldDB" id="A0A3A2ZJN9"/>
<accession>A0A3A2ZJN9</accession>
<dbReference type="Proteomes" id="UP000266188">
    <property type="component" value="Unassembled WGS sequence"/>
</dbReference>
<sequence>MSLAEGNTRAFVQALNKLPRPKTTPSGFPNCWHFTIKTLPMNPPDDLDFLVHLPSGQSIEEGRTKIHTLPSPVAKAKVITPLLLEAFVASLATGAHGETIPGVSAFVPWEWSTRDKKLAKALEKRLKELGVRNELCTVHVATERDEILASDVWQSWKSSLLGQMTGDPVMQAMMSQDNAAPDVRPPGTVIGSEAADWKEHKKSCRNVNEGSAGKNNLDSFEYYRSVARTNPKAQELGRSLNLTIGTHGETLYHPIRRLVVTGNDTDENLELFFGPNWKQLAGPVHKDARMEVLLQPSPGETGYELYSRWDKGTPTWSPRPATNDELVQMEKATRMLDGFNAMRP</sequence>
<protein>
    <submittedName>
        <fullName evidence="1">Uncharacterized protein</fullName>
    </submittedName>
</protein>
<proteinExistence type="predicted"/>
<reference evidence="2" key="1">
    <citation type="submission" date="2017-02" db="EMBL/GenBank/DDBJ databases">
        <authorList>
            <person name="Tafer H."/>
            <person name="Lopandic K."/>
        </authorList>
    </citation>
    <scope>NUCLEOTIDE SEQUENCE [LARGE SCALE GENOMIC DNA]</scope>
    <source>
        <strain evidence="2">CBS 366.77</strain>
    </source>
</reference>
<organism evidence="1 2">
    <name type="scientific">Aspergillus sclerotialis</name>
    <dbReference type="NCBI Taxonomy" id="2070753"/>
    <lineage>
        <taxon>Eukaryota</taxon>
        <taxon>Fungi</taxon>
        <taxon>Dikarya</taxon>
        <taxon>Ascomycota</taxon>
        <taxon>Pezizomycotina</taxon>
        <taxon>Eurotiomycetes</taxon>
        <taxon>Eurotiomycetidae</taxon>
        <taxon>Eurotiales</taxon>
        <taxon>Aspergillaceae</taxon>
        <taxon>Aspergillus</taxon>
        <taxon>Aspergillus subgen. Polypaecilum</taxon>
    </lineage>
</organism>
<evidence type="ECO:0000313" key="2">
    <source>
        <dbReference type="Proteomes" id="UP000266188"/>
    </source>
</evidence>
<name>A0A3A2ZJN9_9EURO</name>